<dbReference type="Gene3D" id="3.40.30.10">
    <property type="entry name" value="Glutaredoxin"/>
    <property type="match status" value="1"/>
</dbReference>
<keyword evidence="2" id="KW-0575">Peroxidase</keyword>
<evidence type="ECO:0008006" key="7">
    <source>
        <dbReference type="Google" id="ProtNLM"/>
    </source>
</evidence>
<dbReference type="EMBL" id="HBGN01025703">
    <property type="protein sequence ID" value="CAD9340833.1"/>
    <property type="molecule type" value="Transcribed_RNA"/>
</dbReference>
<reference evidence="6" key="1">
    <citation type="submission" date="2021-01" db="EMBL/GenBank/DDBJ databases">
        <authorList>
            <person name="Corre E."/>
            <person name="Pelletier E."/>
            <person name="Niang G."/>
            <person name="Scheremetjew M."/>
            <person name="Finn R."/>
            <person name="Kale V."/>
            <person name="Holt S."/>
            <person name="Cochrane G."/>
            <person name="Meng A."/>
            <person name="Brown T."/>
            <person name="Cohen L."/>
        </authorList>
    </citation>
    <scope>NUCLEOTIDE SEQUENCE</scope>
    <source>
        <strain evidence="6">GSO104</strain>
        <strain evidence="5">Pop2</strain>
    </source>
</reference>
<name>A0A6U3SLC0_9STRA</name>
<evidence type="ECO:0000313" key="5">
    <source>
        <dbReference type="EMBL" id="CAD9340833.1"/>
    </source>
</evidence>
<evidence type="ECO:0000256" key="1">
    <source>
        <dbReference type="ARBA" id="ARBA00006926"/>
    </source>
</evidence>
<feature type="chain" id="PRO_5036192013" description="Glutathione peroxidase" evidence="4">
    <location>
        <begin position="30"/>
        <end position="346"/>
    </location>
</feature>
<dbReference type="PROSITE" id="PS51355">
    <property type="entry name" value="GLUTATHIONE_PEROXID_3"/>
    <property type="match status" value="1"/>
</dbReference>
<evidence type="ECO:0000256" key="4">
    <source>
        <dbReference type="SAM" id="SignalP"/>
    </source>
</evidence>
<dbReference type="AlphaFoldDB" id="A0A6U3SLC0"/>
<evidence type="ECO:0000256" key="3">
    <source>
        <dbReference type="ARBA" id="ARBA00023002"/>
    </source>
</evidence>
<organism evidence="6">
    <name type="scientific">Ditylum brightwellii</name>
    <dbReference type="NCBI Taxonomy" id="49249"/>
    <lineage>
        <taxon>Eukaryota</taxon>
        <taxon>Sar</taxon>
        <taxon>Stramenopiles</taxon>
        <taxon>Ochrophyta</taxon>
        <taxon>Bacillariophyta</taxon>
        <taxon>Mediophyceae</taxon>
        <taxon>Lithodesmiophycidae</taxon>
        <taxon>Lithodesmiales</taxon>
        <taxon>Lithodesmiaceae</taxon>
        <taxon>Ditylum</taxon>
    </lineage>
</organism>
<dbReference type="InterPro" id="IPR000889">
    <property type="entry name" value="Glutathione_peroxidase"/>
</dbReference>
<sequence length="346" mass="38398">MHFQLKQSKMIGVASVLSLLLSLSSSTLAFTVHNNVQQTTRTTTALFHNDDVNEEATGTSNRRLFLSTTTATAVASILPSIANADDVSFETIAERAARVAKIVEAEEANEDMSKDRELREKSRGADTRTAYEFSLPVAGESVPFGEMIKQEFGEVNAETGERDVKVKAIVVLNIKQDDPIARRDIAELIALASKFGRTGEFAVVCCPTDQGYYEPDTSALIRLKMASEYGYGINPATVVTDKLILLGTGAHPFWRWIQGTCRTPAGLGKIQANFEKFLVDGRTGLPLRRYPRKFQPYDMTEDIEAILKGKPLPPPASSWKEEWRQAAKDAESDTYRFQKGLNYFDQ</sequence>
<dbReference type="InterPro" id="IPR036249">
    <property type="entry name" value="Thioredoxin-like_sf"/>
</dbReference>
<dbReference type="PANTHER" id="PTHR11592:SF78">
    <property type="entry name" value="GLUTATHIONE PEROXIDASE"/>
    <property type="match status" value="1"/>
</dbReference>
<evidence type="ECO:0000256" key="2">
    <source>
        <dbReference type="ARBA" id="ARBA00022559"/>
    </source>
</evidence>
<dbReference type="EMBL" id="HBNS01036903">
    <property type="protein sequence ID" value="CAE4633683.1"/>
    <property type="molecule type" value="Transcribed_RNA"/>
</dbReference>
<feature type="signal peptide" evidence="4">
    <location>
        <begin position="1"/>
        <end position="29"/>
    </location>
</feature>
<dbReference type="PANTHER" id="PTHR11592">
    <property type="entry name" value="GLUTATHIONE PEROXIDASE"/>
    <property type="match status" value="1"/>
</dbReference>
<accession>A0A6U3SLC0</accession>
<protein>
    <recommendedName>
        <fullName evidence="7">Glutathione peroxidase</fullName>
    </recommendedName>
</protein>
<keyword evidence="4" id="KW-0732">Signal</keyword>
<comment type="similarity">
    <text evidence="1">Belongs to the glutathione peroxidase family.</text>
</comment>
<dbReference type="GO" id="GO:0006979">
    <property type="term" value="P:response to oxidative stress"/>
    <property type="evidence" value="ECO:0007669"/>
    <property type="project" value="InterPro"/>
</dbReference>
<keyword evidence="3" id="KW-0560">Oxidoreductase</keyword>
<evidence type="ECO:0000313" key="6">
    <source>
        <dbReference type="EMBL" id="CAE4633683.1"/>
    </source>
</evidence>
<dbReference type="GO" id="GO:0004601">
    <property type="term" value="F:peroxidase activity"/>
    <property type="evidence" value="ECO:0007669"/>
    <property type="project" value="UniProtKB-KW"/>
</dbReference>
<dbReference type="SUPFAM" id="SSF52833">
    <property type="entry name" value="Thioredoxin-like"/>
    <property type="match status" value="1"/>
</dbReference>
<gene>
    <name evidence="6" type="ORF">DBRI00130_LOCUS28830</name>
    <name evidence="5" type="ORF">DBRI1063_LOCUS16467</name>
</gene>
<proteinExistence type="inferred from homology"/>